<keyword evidence="4" id="KW-0732">Signal</keyword>
<evidence type="ECO:0000256" key="2">
    <source>
        <dbReference type="ARBA" id="ARBA00005375"/>
    </source>
</evidence>
<dbReference type="EC" id="3.1.3.2" evidence="3"/>
<dbReference type="EMBL" id="JAPWTK010000089">
    <property type="protein sequence ID" value="KAJ8951168.1"/>
    <property type="molecule type" value="Genomic_DNA"/>
</dbReference>
<keyword evidence="7" id="KW-0325">Glycoprotein</keyword>
<keyword evidence="9" id="KW-1185">Reference proteome</keyword>
<dbReference type="CDD" id="cd07061">
    <property type="entry name" value="HP_HAP_like"/>
    <property type="match status" value="1"/>
</dbReference>
<keyword evidence="6" id="KW-1015">Disulfide bond</keyword>
<dbReference type="InterPro" id="IPR050645">
    <property type="entry name" value="Histidine_acid_phosphatase"/>
</dbReference>
<organism evidence="8 9">
    <name type="scientific">Aromia moschata</name>
    <dbReference type="NCBI Taxonomy" id="1265417"/>
    <lineage>
        <taxon>Eukaryota</taxon>
        <taxon>Metazoa</taxon>
        <taxon>Ecdysozoa</taxon>
        <taxon>Arthropoda</taxon>
        <taxon>Hexapoda</taxon>
        <taxon>Insecta</taxon>
        <taxon>Pterygota</taxon>
        <taxon>Neoptera</taxon>
        <taxon>Endopterygota</taxon>
        <taxon>Coleoptera</taxon>
        <taxon>Polyphaga</taxon>
        <taxon>Cucujiformia</taxon>
        <taxon>Chrysomeloidea</taxon>
        <taxon>Cerambycidae</taxon>
        <taxon>Cerambycinae</taxon>
        <taxon>Callichromatini</taxon>
        <taxon>Aromia</taxon>
    </lineage>
</organism>
<evidence type="ECO:0000256" key="1">
    <source>
        <dbReference type="ARBA" id="ARBA00000032"/>
    </source>
</evidence>
<evidence type="ECO:0000256" key="5">
    <source>
        <dbReference type="ARBA" id="ARBA00022801"/>
    </source>
</evidence>
<dbReference type="PANTHER" id="PTHR11567:SF211">
    <property type="entry name" value="PROSTATIC ACID PHOSPHATASE"/>
    <property type="match status" value="1"/>
</dbReference>
<dbReference type="PROSITE" id="PS00778">
    <property type="entry name" value="HIS_ACID_PHOSPHAT_2"/>
    <property type="match status" value="1"/>
</dbReference>
<dbReference type="InterPro" id="IPR000560">
    <property type="entry name" value="His_Pase_clade-2"/>
</dbReference>
<evidence type="ECO:0000256" key="3">
    <source>
        <dbReference type="ARBA" id="ARBA00012646"/>
    </source>
</evidence>
<evidence type="ECO:0000256" key="7">
    <source>
        <dbReference type="ARBA" id="ARBA00023180"/>
    </source>
</evidence>
<comment type="caution">
    <text evidence="8">The sequence shown here is derived from an EMBL/GenBank/DDBJ whole genome shotgun (WGS) entry which is preliminary data.</text>
</comment>
<evidence type="ECO:0000313" key="8">
    <source>
        <dbReference type="EMBL" id="KAJ8951168.1"/>
    </source>
</evidence>
<comment type="similarity">
    <text evidence="2">Belongs to the histidine acid phosphatase family.</text>
</comment>
<name>A0AAV8YIV9_9CUCU</name>
<dbReference type="InterPro" id="IPR033379">
    <property type="entry name" value="Acid_Pase_AS"/>
</dbReference>
<keyword evidence="5" id="KW-0378">Hydrolase</keyword>
<dbReference type="AlphaFoldDB" id="A0AAV8YIV9"/>
<feature type="non-terminal residue" evidence="8">
    <location>
        <position position="365"/>
    </location>
</feature>
<sequence length="365" mass="42358">MSFCHFSESANLRYPTVASDPLNRSSTIKIVDDYTHIYDGGRGLSLYTRVLLHIPYRYQNLFQKGKARLYQLGKWLRNRYRNFLPQKYSPKDIYVRSTNADRCLMSAAAALAGLYRPEKSEVFDPELPWQPIPVHTMPPEDDEVLSMLKDCRRYRLALKKSMETHYFKELRVHYEAFLKYISERSGAKMADMRDIAILQAVLEMYSSYNASFLPSWCESLNNETLLYLAGVSQERFTLNLELKRLRTGPFWANFFAYFDNVINGIDDTPKFVMLSAHDNTVVSLLNSMGAYDFVTPVFGATLIWELKQADGKVWMEIFYKRNQAVPEKLRVRGCDVDCDYMLLKTVMAPVTVETSLWKEECGNDI</sequence>
<reference evidence="8" key="1">
    <citation type="journal article" date="2023" name="Insect Mol. Biol.">
        <title>Genome sequencing provides insights into the evolution of gene families encoding plant cell wall-degrading enzymes in longhorned beetles.</title>
        <authorList>
            <person name="Shin N.R."/>
            <person name="Okamura Y."/>
            <person name="Kirsch R."/>
            <person name="Pauchet Y."/>
        </authorList>
    </citation>
    <scope>NUCLEOTIDE SEQUENCE</scope>
    <source>
        <strain evidence="8">AMC_N1</strain>
    </source>
</reference>
<protein>
    <recommendedName>
        <fullName evidence="3">acid phosphatase</fullName>
        <ecNumber evidence="3">3.1.3.2</ecNumber>
    </recommendedName>
</protein>
<dbReference type="SUPFAM" id="SSF53254">
    <property type="entry name" value="Phosphoglycerate mutase-like"/>
    <property type="match status" value="1"/>
</dbReference>
<gene>
    <name evidence="8" type="ORF">NQ318_021612</name>
</gene>
<proteinExistence type="inferred from homology"/>
<accession>A0AAV8YIV9</accession>
<dbReference type="Pfam" id="PF00328">
    <property type="entry name" value="His_Phos_2"/>
    <property type="match status" value="1"/>
</dbReference>
<evidence type="ECO:0000256" key="4">
    <source>
        <dbReference type="ARBA" id="ARBA00022729"/>
    </source>
</evidence>
<dbReference type="InterPro" id="IPR029033">
    <property type="entry name" value="His_PPase_superfam"/>
</dbReference>
<evidence type="ECO:0000256" key="6">
    <source>
        <dbReference type="ARBA" id="ARBA00023157"/>
    </source>
</evidence>
<dbReference type="Proteomes" id="UP001162162">
    <property type="component" value="Unassembled WGS sequence"/>
</dbReference>
<dbReference type="Gene3D" id="3.40.50.1240">
    <property type="entry name" value="Phosphoglycerate mutase-like"/>
    <property type="match status" value="1"/>
</dbReference>
<dbReference type="GO" id="GO:0003993">
    <property type="term" value="F:acid phosphatase activity"/>
    <property type="evidence" value="ECO:0007669"/>
    <property type="project" value="UniProtKB-EC"/>
</dbReference>
<evidence type="ECO:0000313" key="9">
    <source>
        <dbReference type="Proteomes" id="UP001162162"/>
    </source>
</evidence>
<comment type="catalytic activity">
    <reaction evidence="1">
        <text>a phosphate monoester + H2O = an alcohol + phosphate</text>
        <dbReference type="Rhea" id="RHEA:15017"/>
        <dbReference type="ChEBI" id="CHEBI:15377"/>
        <dbReference type="ChEBI" id="CHEBI:30879"/>
        <dbReference type="ChEBI" id="CHEBI:43474"/>
        <dbReference type="ChEBI" id="CHEBI:67140"/>
        <dbReference type="EC" id="3.1.3.2"/>
    </reaction>
</comment>
<dbReference type="PANTHER" id="PTHR11567">
    <property type="entry name" value="ACID PHOSPHATASE-RELATED"/>
    <property type="match status" value="1"/>
</dbReference>